<evidence type="ECO:0000256" key="4">
    <source>
        <dbReference type="ARBA" id="ARBA00022729"/>
    </source>
</evidence>
<dbReference type="CDD" id="cd14748">
    <property type="entry name" value="PBP2_UgpB"/>
    <property type="match status" value="1"/>
</dbReference>
<dbReference type="Gene3D" id="3.40.190.10">
    <property type="entry name" value="Periplasmic binding protein-like II"/>
    <property type="match status" value="1"/>
</dbReference>
<gene>
    <name evidence="6" type="ORF">LSG31_09655</name>
</gene>
<evidence type="ECO:0000256" key="2">
    <source>
        <dbReference type="ARBA" id="ARBA00008520"/>
    </source>
</evidence>
<comment type="subcellular location">
    <subcellularLocation>
        <location evidence="1">Cell envelope</location>
    </subcellularLocation>
</comment>
<comment type="similarity">
    <text evidence="2">Belongs to the bacterial solute-binding protein 1 family.</text>
</comment>
<dbReference type="InterPro" id="IPR050490">
    <property type="entry name" value="Bact_solute-bd_prot1"/>
</dbReference>
<dbReference type="InterPro" id="IPR006059">
    <property type="entry name" value="SBP"/>
</dbReference>
<accession>A0ABY4CSI0</accession>
<keyword evidence="4 5" id="KW-0732">Signal</keyword>
<dbReference type="PANTHER" id="PTHR43649">
    <property type="entry name" value="ARABINOSE-BINDING PROTEIN-RELATED"/>
    <property type="match status" value="1"/>
</dbReference>
<evidence type="ECO:0000313" key="7">
    <source>
        <dbReference type="Proteomes" id="UP000830167"/>
    </source>
</evidence>
<keyword evidence="7" id="KW-1185">Reference proteome</keyword>
<dbReference type="EMBL" id="CP089291">
    <property type="protein sequence ID" value="UOF92392.1"/>
    <property type="molecule type" value="Genomic_DNA"/>
</dbReference>
<dbReference type="Proteomes" id="UP000830167">
    <property type="component" value="Chromosome"/>
</dbReference>
<keyword evidence="3" id="KW-0813">Transport</keyword>
<evidence type="ECO:0000256" key="5">
    <source>
        <dbReference type="SAM" id="SignalP"/>
    </source>
</evidence>
<feature type="signal peptide" evidence="5">
    <location>
        <begin position="1"/>
        <end position="22"/>
    </location>
</feature>
<dbReference type="PANTHER" id="PTHR43649:SF31">
    <property type="entry name" value="SN-GLYCEROL-3-PHOSPHATE-BINDING PERIPLASMIC PROTEIN UGPB"/>
    <property type="match status" value="1"/>
</dbReference>
<evidence type="ECO:0000256" key="3">
    <source>
        <dbReference type="ARBA" id="ARBA00022448"/>
    </source>
</evidence>
<protein>
    <submittedName>
        <fullName evidence="6">ABC transporter substrate-binding protein</fullName>
    </submittedName>
</protein>
<evidence type="ECO:0000256" key="1">
    <source>
        <dbReference type="ARBA" id="ARBA00004196"/>
    </source>
</evidence>
<name>A0ABY4CSI0_9BACL</name>
<dbReference type="RefSeq" id="WP_347439062.1">
    <property type="nucleotide sequence ID" value="NZ_CP089291.1"/>
</dbReference>
<evidence type="ECO:0000313" key="6">
    <source>
        <dbReference type="EMBL" id="UOF92392.1"/>
    </source>
</evidence>
<dbReference type="Pfam" id="PF01547">
    <property type="entry name" value="SBP_bac_1"/>
    <property type="match status" value="1"/>
</dbReference>
<proteinExistence type="inferred from homology"/>
<reference evidence="6" key="1">
    <citation type="submission" date="2021-12" db="EMBL/GenBank/DDBJ databases">
        <title>Alicyclobacillaceae gen. nov., sp. nov., isolated from chalcocite enrichment system.</title>
        <authorList>
            <person name="Jiang Z."/>
        </authorList>
    </citation>
    <scope>NUCLEOTIDE SEQUENCE</scope>
    <source>
        <strain evidence="6">MYW30-H2</strain>
    </source>
</reference>
<sequence>MKKKAGINLIVIGLLASTAVVGCGSASNTGTGSSGNSGSGSSPVTLKLGMWASSPAEKQLVDEQIAAFEKANPNIKVKTQVVTGSYLQAMQPMLASHTAPDIFYVDASYAPTLESSGALMPLDSYIKKANIDTKDFAPAALKAFQWKGSTYGLPKDINTMALEYNKDLFAKAGITAPPATWDEFQKDAELLKAKHIVPLSMPIDVARYYPFVTDFGGSYYDVSANKVTFTNAANEKGLAFYMDNMKNKNIVAPKDLGGDWAGIPFSQGKVAMVAEGAWVIPFLKQSAPNLQYGIAPFPAENGKAGNMTYTVSYSMAKATKHPNAAAKLLFFMTGKEAQKMTADSGLAIPSRISQQSAFLQKKPAYKAFVDGEKEAIPYQFGTYGQNFVDAINKATEAGVLQGMAPSKVLSQAQQTLDSQANQ</sequence>
<dbReference type="PROSITE" id="PS51257">
    <property type="entry name" value="PROKAR_LIPOPROTEIN"/>
    <property type="match status" value="1"/>
</dbReference>
<organism evidence="6 7">
    <name type="scientific">Fodinisporobacter ferrooxydans</name>
    <dbReference type="NCBI Taxonomy" id="2901836"/>
    <lineage>
        <taxon>Bacteria</taxon>
        <taxon>Bacillati</taxon>
        <taxon>Bacillota</taxon>
        <taxon>Bacilli</taxon>
        <taxon>Bacillales</taxon>
        <taxon>Alicyclobacillaceae</taxon>
        <taxon>Fodinisporobacter</taxon>
    </lineage>
</organism>
<feature type="chain" id="PRO_5045582459" evidence="5">
    <location>
        <begin position="23"/>
        <end position="422"/>
    </location>
</feature>
<dbReference type="SUPFAM" id="SSF53850">
    <property type="entry name" value="Periplasmic binding protein-like II"/>
    <property type="match status" value="1"/>
</dbReference>